<evidence type="ECO:0000259" key="1">
    <source>
        <dbReference type="Pfam" id="PF00403"/>
    </source>
</evidence>
<dbReference type="RefSeq" id="WP_268610317.1">
    <property type="nucleotide sequence ID" value="NZ_CP113797.1"/>
</dbReference>
<keyword evidence="3" id="KW-1185">Reference proteome</keyword>
<accession>A0A9E9C8L1</accession>
<dbReference type="Pfam" id="PF00403">
    <property type="entry name" value="HMA"/>
    <property type="match status" value="1"/>
</dbReference>
<organism evidence="2 3">
    <name type="scientific">Thermocoleostomius sinensis A174</name>
    <dbReference type="NCBI Taxonomy" id="2016057"/>
    <lineage>
        <taxon>Bacteria</taxon>
        <taxon>Bacillati</taxon>
        <taxon>Cyanobacteriota</taxon>
        <taxon>Cyanophyceae</taxon>
        <taxon>Oculatellales</taxon>
        <taxon>Oculatellaceae</taxon>
        <taxon>Thermocoleostomius</taxon>
    </lineage>
</organism>
<feature type="domain" description="HMA" evidence="1">
    <location>
        <begin position="5"/>
        <end position="62"/>
    </location>
</feature>
<proteinExistence type="predicted"/>
<name>A0A9E9C8L1_9CYAN</name>
<protein>
    <submittedName>
        <fullName evidence="2">Heavy-metal-associated domain-containing protein</fullName>
    </submittedName>
</protein>
<dbReference type="InterPro" id="IPR006121">
    <property type="entry name" value="HMA_dom"/>
</dbReference>
<dbReference type="EMBL" id="CP113797">
    <property type="protein sequence ID" value="WAL60423.1"/>
    <property type="molecule type" value="Genomic_DNA"/>
</dbReference>
<dbReference type="Gene3D" id="3.30.70.100">
    <property type="match status" value="1"/>
</dbReference>
<evidence type="ECO:0000313" key="2">
    <source>
        <dbReference type="EMBL" id="WAL60423.1"/>
    </source>
</evidence>
<dbReference type="AlphaFoldDB" id="A0A9E9C8L1"/>
<sequence length="64" mass="6731">MTLQFTVPNLACSACGDTIATAIKAIDSTAIVQADPKTKQVSVETQQSEATIRQIITEAGYTVS</sequence>
<dbReference type="KEGG" id="tsin:OXH18_00060"/>
<dbReference type="GO" id="GO:0046872">
    <property type="term" value="F:metal ion binding"/>
    <property type="evidence" value="ECO:0007669"/>
    <property type="project" value="InterPro"/>
</dbReference>
<evidence type="ECO:0000313" key="3">
    <source>
        <dbReference type="Proteomes" id="UP001163152"/>
    </source>
</evidence>
<gene>
    <name evidence="2" type="ORF">OXH18_00060</name>
</gene>
<dbReference type="Proteomes" id="UP001163152">
    <property type="component" value="Chromosome"/>
</dbReference>
<reference evidence="2" key="1">
    <citation type="submission" date="2022-12" db="EMBL/GenBank/DDBJ databases">
        <title>Polyphasic identification of a Novel Hot-Spring Cyanobacterium Ocullathermofonsia sinensis gen nov. sp. nov. and Genomic Insights on its Adaptations to the Thermal Habitat.</title>
        <authorList>
            <person name="Daroch M."/>
            <person name="Tang J."/>
            <person name="Jiang Y."/>
        </authorList>
    </citation>
    <scope>NUCLEOTIDE SEQUENCE</scope>
    <source>
        <strain evidence="2">PKUAC-SCTA174</strain>
    </source>
</reference>
<dbReference type="SUPFAM" id="SSF55008">
    <property type="entry name" value="HMA, heavy metal-associated domain"/>
    <property type="match status" value="1"/>
</dbReference>
<dbReference type="InterPro" id="IPR036163">
    <property type="entry name" value="HMA_dom_sf"/>
</dbReference>